<evidence type="ECO:0000313" key="2">
    <source>
        <dbReference type="EMBL" id="KAF9059303.1"/>
    </source>
</evidence>
<comment type="caution">
    <text evidence="2">The sequence shown here is derived from an EMBL/GenBank/DDBJ whole genome shotgun (WGS) entry which is preliminary data.</text>
</comment>
<dbReference type="AlphaFoldDB" id="A0A9P5P8L4"/>
<reference evidence="2" key="1">
    <citation type="submission" date="2020-11" db="EMBL/GenBank/DDBJ databases">
        <authorList>
            <consortium name="DOE Joint Genome Institute"/>
            <person name="Ahrendt S."/>
            <person name="Riley R."/>
            <person name="Andreopoulos W."/>
            <person name="Labutti K."/>
            <person name="Pangilinan J."/>
            <person name="Ruiz-Duenas F.J."/>
            <person name="Barrasa J.M."/>
            <person name="Sanchez-Garcia M."/>
            <person name="Camarero S."/>
            <person name="Miyauchi S."/>
            <person name="Serrano A."/>
            <person name="Linde D."/>
            <person name="Babiker R."/>
            <person name="Drula E."/>
            <person name="Ayuso-Fernandez I."/>
            <person name="Pacheco R."/>
            <person name="Padilla G."/>
            <person name="Ferreira P."/>
            <person name="Barriuso J."/>
            <person name="Kellner H."/>
            <person name="Castanera R."/>
            <person name="Alfaro M."/>
            <person name="Ramirez L."/>
            <person name="Pisabarro A.G."/>
            <person name="Kuo A."/>
            <person name="Tritt A."/>
            <person name="Lipzen A."/>
            <person name="He G."/>
            <person name="Yan M."/>
            <person name="Ng V."/>
            <person name="Cullen D."/>
            <person name="Martin F."/>
            <person name="Rosso M.-N."/>
            <person name="Henrissat B."/>
            <person name="Hibbett D."/>
            <person name="Martinez A.T."/>
            <person name="Grigoriev I.V."/>
        </authorList>
    </citation>
    <scope>NUCLEOTIDE SEQUENCE</scope>
    <source>
        <strain evidence="2">AH 40177</strain>
    </source>
</reference>
<organism evidence="2 3">
    <name type="scientific">Rhodocollybia butyracea</name>
    <dbReference type="NCBI Taxonomy" id="206335"/>
    <lineage>
        <taxon>Eukaryota</taxon>
        <taxon>Fungi</taxon>
        <taxon>Dikarya</taxon>
        <taxon>Basidiomycota</taxon>
        <taxon>Agaricomycotina</taxon>
        <taxon>Agaricomycetes</taxon>
        <taxon>Agaricomycetidae</taxon>
        <taxon>Agaricales</taxon>
        <taxon>Marasmiineae</taxon>
        <taxon>Omphalotaceae</taxon>
        <taxon>Rhodocollybia</taxon>
    </lineage>
</organism>
<dbReference type="EMBL" id="JADNRY010000311">
    <property type="protein sequence ID" value="KAF9059303.1"/>
    <property type="molecule type" value="Genomic_DNA"/>
</dbReference>
<protein>
    <submittedName>
        <fullName evidence="2">Uncharacterized protein</fullName>
    </submittedName>
</protein>
<proteinExistence type="predicted"/>
<dbReference type="Proteomes" id="UP000772434">
    <property type="component" value="Unassembled WGS sequence"/>
</dbReference>
<sequence length="58" mass="6388">MTSDGLSFLLGQISLLNKIEMESTGMLKLDKKVQEGFEGASSKMKTGQLKPRDIKVET</sequence>
<evidence type="ECO:0000313" key="3">
    <source>
        <dbReference type="Proteomes" id="UP000772434"/>
    </source>
</evidence>
<name>A0A9P5P8L4_9AGAR</name>
<accession>A0A9P5P8L4</accession>
<evidence type="ECO:0000256" key="1">
    <source>
        <dbReference type="SAM" id="MobiDB-lite"/>
    </source>
</evidence>
<keyword evidence="3" id="KW-1185">Reference proteome</keyword>
<feature type="region of interest" description="Disordered" evidence="1">
    <location>
        <begin position="38"/>
        <end position="58"/>
    </location>
</feature>
<gene>
    <name evidence="2" type="ORF">BDP27DRAFT_1431544</name>
</gene>